<proteinExistence type="predicted"/>
<sequence length="72" mass="8638">MFPYLYCGFFFWLVPVAHTNESVRRLWYLSDKRPHSYLAIKCFITCFIISRLCYCCQEHHFVNGILILNSLV</sequence>
<dbReference type="EMBL" id="GBRH01259178">
    <property type="protein sequence ID" value="JAD38717.1"/>
    <property type="molecule type" value="Transcribed_RNA"/>
</dbReference>
<evidence type="ECO:0000256" key="1">
    <source>
        <dbReference type="SAM" id="SignalP"/>
    </source>
</evidence>
<feature type="chain" id="PRO_5002042460" description="Secreted protein" evidence="1">
    <location>
        <begin position="20"/>
        <end position="72"/>
    </location>
</feature>
<protein>
    <recommendedName>
        <fullName evidence="3">Secreted protein</fullName>
    </recommendedName>
</protein>
<evidence type="ECO:0008006" key="3">
    <source>
        <dbReference type="Google" id="ProtNLM"/>
    </source>
</evidence>
<reference evidence="2" key="2">
    <citation type="journal article" date="2015" name="Data Brief">
        <title>Shoot transcriptome of the giant reed, Arundo donax.</title>
        <authorList>
            <person name="Barrero R.A."/>
            <person name="Guerrero F.D."/>
            <person name="Moolhuijzen P."/>
            <person name="Goolsby J.A."/>
            <person name="Tidwell J."/>
            <person name="Bellgard S.E."/>
            <person name="Bellgard M.I."/>
        </authorList>
    </citation>
    <scope>NUCLEOTIDE SEQUENCE</scope>
    <source>
        <tissue evidence="2">Shoot tissue taken approximately 20 cm above the soil surface</tissue>
    </source>
</reference>
<accession>A0A0A8ZV73</accession>
<dbReference type="AlphaFoldDB" id="A0A0A8ZV73"/>
<name>A0A0A8ZV73_ARUDO</name>
<evidence type="ECO:0000313" key="2">
    <source>
        <dbReference type="EMBL" id="JAD38717.1"/>
    </source>
</evidence>
<feature type="signal peptide" evidence="1">
    <location>
        <begin position="1"/>
        <end position="19"/>
    </location>
</feature>
<reference evidence="2" key="1">
    <citation type="submission" date="2014-09" db="EMBL/GenBank/DDBJ databases">
        <authorList>
            <person name="Magalhaes I.L.F."/>
            <person name="Oliveira U."/>
            <person name="Santos F.R."/>
            <person name="Vidigal T.H.D.A."/>
            <person name="Brescovit A.D."/>
            <person name="Santos A.J."/>
        </authorList>
    </citation>
    <scope>NUCLEOTIDE SEQUENCE</scope>
    <source>
        <tissue evidence="2">Shoot tissue taken approximately 20 cm above the soil surface</tissue>
    </source>
</reference>
<keyword evidence="1" id="KW-0732">Signal</keyword>
<organism evidence="2">
    <name type="scientific">Arundo donax</name>
    <name type="common">Giant reed</name>
    <name type="synonym">Donax arundinaceus</name>
    <dbReference type="NCBI Taxonomy" id="35708"/>
    <lineage>
        <taxon>Eukaryota</taxon>
        <taxon>Viridiplantae</taxon>
        <taxon>Streptophyta</taxon>
        <taxon>Embryophyta</taxon>
        <taxon>Tracheophyta</taxon>
        <taxon>Spermatophyta</taxon>
        <taxon>Magnoliopsida</taxon>
        <taxon>Liliopsida</taxon>
        <taxon>Poales</taxon>
        <taxon>Poaceae</taxon>
        <taxon>PACMAD clade</taxon>
        <taxon>Arundinoideae</taxon>
        <taxon>Arundineae</taxon>
        <taxon>Arundo</taxon>
    </lineage>
</organism>